<feature type="compositionally biased region" description="Polar residues" evidence="12">
    <location>
        <begin position="183"/>
        <end position="201"/>
    </location>
</feature>
<dbReference type="Gene3D" id="3.90.1170.40">
    <property type="entry name" value="Molybdopterin biosynthesis MoaE subunit"/>
    <property type="match status" value="1"/>
</dbReference>
<dbReference type="Proteomes" id="UP000214603">
    <property type="component" value="Unassembled WGS sequence"/>
</dbReference>
<evidence type="ECO:0000256" key="4">
    <source>
        <dbReference type="ARBA" id="ARBA00013858"/>
    </source>
</evidence>
<dbReference type="GO" id="GO:0006777">
    <property type="term" value="P:Mo-molybdopterin cofactor biosynthetic process"/>
    <property type="evidence" value="ECO:0007669"/>
    <property type="project" value="UniProtKB-KW"/>
</dbReference>
<evidence type="ECO:0000256" key="9">
    <source>
        <dbReference type="ARBA" id="ARBA00030781"/>
    </source>
</evidence>
<evidence type="ECO:0000256" key="2">
    <source>
        <dbReference type="ARBA" id="ARBA00005426"/>
    </source>
</evidence>
<dbReference type="PANTHER" id="PTHR23404">
    <property type="entry name" value="MOLYBDOPTERIN SYNTHASE RELATED"/>
    <property type="match status" value="1"/>
</dbReference>
<comment type="subunit">
    <text evidence="6">Heterotetramer of 2 MoaD subunits and 2 MoaE subunits. Also stable as homodimer. The enzyme changes between these two forms during catalysis.</text>
</comment>
<proteinExistence type="inferred from homology"/>
<evidence type="ECO:0000256" key="10">
    <source>
        <dbReference type="ARBA" id="ARBA00032474"/>
    </source>
</evidence>
<dbReference type="InterPro" id="IPR036563">
    <property type="entry name" value="MoaE_sf"/>
</dbReference>
<keyword evidence="5" id="KW-0501">Molybdenum cofactor biosynthesis</keyword>
<dbReference type="InterPro" id="IPR003448">
    <property type="entry name" value="Mopterin_biosynth_MoaE"/>
</dbReference>
<dbReference type="GO" id="GO:0030366">
    <property type="term" value="F:molybdopterin synthase activity"/>
    <property type="evidence" value="ECO:0007669"/>
    <property type="project" value="UniProtKB-EC"/>
</dbReference>
<feature type="region of interest" description="Disordered" evidence="12">
    <location>
        <begin position="142"/>
        <end position="201"/>
    </location>
</feature>
<comment type="caution">
    <text evidence="13">The sequence shown here is derived from an EMBL/GenBank/DDBJ whole genome shotgun (WGS) entry which is preliminary data.</text>
</comment>
<evidence type="ECO:0000256" key="7">
    <source>
        <dbReference type="ARBA" id="ARBA00029745"/>
    </source>
</evidence>
<evidence type="ECO:0000256" key="5">
    <source>
        <dbReference type="ARBA" id="ARBA00023150"/>
    </source>
</evidence>
<sequence>MVIVQQDDFDAARLQAQLRGRHAAGAIVTFTGYVRDYAQDAATRSLFLEHYPGMCEREIEAICAAAGARWQVLESLVVHRVGELRHKEQIVFVAVASAHRGDAFRACEYIIDALKTRAPFWKRENLADGDSFWVSQHQADADKTAQWGDDPAGAGCGPAAVPAEAAGSAAAVPGQAARPKTAISRNAASQAATSQTEETSS</sequence>
<evidence type="ECO:0000256" key="1">
    <source>
        <dbReference type="ARBA" id="ARBA00005046"/>
    </source>
</evidence>
<dbReference type="EMBL" id="NJIH01000004">
    <property type="protein sequence ID" value="OWT61916.1"/>
    <property type="molecule type" value="Genomic_DNA"/>
</dbReference>
<evidence type="ECO:0000256" key="3">
    <source>
        <dbReference type="ARBA" id="ARBA00011950"/>
    </source>
</evidence>
<evidence type="ECO:0000256" key="8">
    <source>
        <dbReference type="ARBA" id="ARBA00030407"/>
    </source>
</evidence>
<dbReference type="UniPathway" id="UPA00344"/>
<keyword evidence="14" id="KW-1185">Reference proteome</keyword>
<dbReference type="CDD" id="cd00756">
    <property type="entry name" value="MoaE"/>
    <property type="match status" value="1"/>
</dbReference>
<protein>
    <recommendedName>
        <fullName evidence="4">Molybdopterin synthase catalytic subunit</fullName>
        <ecNumber evidence="3">2.8.1.12</ecNumber>
    </recommendedName>
    <alternativeName>
        <fullName evidence="9">MPT synthase subunit 2</fullName>
    </alternativeName>
    <alternativeName>
        <fullName evidence="7">Molybdenum cofactor biosynthesis protein E</fullName>
    </alternativeName>
    <alternativeName>
        <fullName evidence="8">Molybdopterin-converting factor large subunit</fullName>
    </alternativeName>
    <alternativeName>
        <fullName evidence="10">Molybdopterin-converting factor subunit 2</fullName>
    </alternativeName>
</protein>
<feature type="compositionally biased region" description="Low complexity" evidence="12">
    <location>
        <begin position="151"/>
        <end position="179"/>
    </location>
</feature>
<evidence type="ECO:0000313" key="13">
    <source>
        <dbReference type="EMBL" id="OWT61916.1"/>
    </source>
</evidence>
<evidence type="ECO:0000256" key="6">
    <source>
        <dbReference type="ARBA" id="ARBA00026066"/>
    </source>
</evidence>
<dbReference type="SUPFAM" id="SSF54690">
    <property type="entry name" value="Molybdopterin synthase subunit MoaE"/>
    <property type="match status" value="1"/>
</dbReference>
<dbReference type="AlphaFoldDB" id="A0A225MKR3"/>
<accession>A0A225MKR3</accession>
<evidence type="ECO:0000313" key="14">
    <source>
        <dbReference type="Proteomes" id="UP000214603"/>
    </source>
</evidence>
<comment type="catalytic activity">
    <reaction evidence="11">
        <text>2 [molybdopterin-synthase sulfur-carrier protein]-C-terminal-Gly-aminoethanethioate + cyclic pyranopterin phosphate + H2O = molybdopterin + 2 [molybdopterin-synthase sulfur-carrier protein]-C-terminal Gly-Gly + 2 H(+)</text>
        <dbReference type="Rhea" id="RHEA:26333"/>
        <dbReference type="Rhea" id="RHEA-COMP:12202"/>
        <dbReference type="Rhea" id="RHEA-COMP:19907"/>
        <dbReference type="ChEBI" id="CHEBI:15377"/>
        <dbReference type="ChEBI" id="CHEBI:15378"/>
        <dbReference type="ChEBI" id="CHEBI:58698"/>
        <dbReference type="ChEBI" id="CHEBI:59648"/>
        <dbReference type="ChEBI" id="CHEBI:90778"/>
        <dbReference type="ChEBI" id="CHEBI:232372"/>
        <dbReference type="EC" id="2.8.1.12"/>
    </reaction>
</comment>
<evidence type="ECO:0000256" key="12">
    <source>
        <dbReference type="SAM" id="MobiDB-lite"/>
    </source>
</evidence>
<comment type="similarity">
    <text evidence="2">Belongs to the MoaE family.</text>
</comment>
<comment type="pathway">
    <text evidence="1">Cofactor biosynthesis; molybdopterin biosynthesis.</text>
</comment>
<dbReference type="EC" id="2.8.1.12" evidence="3"/>
<gene>
    <name evidence="13" type="ORF">CEY11_08815</name>
</gene>
<dbReference type="OrthoDB" id="9803224at2"/>
<reference evidence="14" key="1">
    <citation type="submission" date="2017-06" db="EMBL/GenBank/DDBJ databases">
        <title>Herbaspirillum phytohormonus sp. nov., isolated from the root nodule of Robinia pseudoacacia in lead-zinc mine.</title>
        <authorList>
            <person name="Fan M."/>
            <person name="Lin Y."/>
        </authorList>
    </citation>
    <scope>NUCLEOTIDE SEQUENCE [LARGE SCALE GENOMIC DNA]</scope>
    <source>
        <strain evidence="14">SC-089</strain>
    </source>
</reference>
<organism evidence="13 14">
    <name type="scientific">Candidimonas nitroreducens</name>
    <dbReference type="NCBI Taxonomy" id="683354"/>
    <lineage>
        <taxon>Bacteria</taxon>
        <taxon>Pseudomonadati</taxon>
        <taxon>Pseudomonadota</taxon>
        <taxon>Betaproteobacteria</taxon>
        <taxon>Burkholderiales</taxon>
        <taxon>Alcaligenaceae</taxon>
        <taxon>Candidimonas</taxon>
    </lineage>
</organism>
<name>A0A225MKR3_9BURK</name>
<dbReference type="Pfam" id="PF02391">
    <property type="entry name" value="MoaE"/>
    <property type="match status" value="1"/>
</dbReference>
<evidence type="ECO:0000256" key="11">
    <source>
        <dbReference type="ARBA" id="ARBA00049878"/>
    </source>
</evidence>